<reference evidence="1 2" key="1">
    <citation type="submission" date="2019-08" db="EMBL/GenBank/DDBJ databases">
        <title>Lentzea from Indian Himalayas.</title>
        <authorList>
            <person name="Mandal S."/>
            <person name="Mallick Gupta A."/>
            <person name="Maiti P.K."/>
            <person name="Sarkar J."/>
            <person name="Mandal S."/>
        </authorList>
    </citation>
    <scope>NUCLEOTIDE SEQUENCE [LARGE SCALE GENOMIC DNA]</scope>
    <source>
        <strain evidence="1 2">PSKA42</strain>
    </source>
</reference>
<name>A0ABX1FY93_9PSEU</name>
<accession>A0ABX1FY93</accession>
<organism evidence="1 2">
    <name type="scientific">Lentzea indica</name>
    <dbReference type="NCBI Taxonomy" id="2604800"/>
    <lineage>
        <taxon>Bacteria</taxon>
        <taxon>Bacillati</taxon>
        <taxon>Actinomycetota</taxon>
        <taxon>Actinomycetes</taxon>
        <taxon>Pseudonocardiales</taxon>
        <taxon>Pseudonocardiaceae</taxon>
        <taxon>Lentzea</taxon>
    </lineage>
</organism>
<dbReference type="EMBL" id="VSRL01000450">
    <property type="protein sequence ID" value="NKE63885.1"/>
    <property type="molecule type" value="Genomic_DNA"/>
</dbReference>
<dbReference type="Proteomes" id="UP001515943">
    <property type="component" value="Unassembled WGS sequence"/>
</dbReference>
<dbReference type="RefSeq" id="WP_167980446.1">
    <property type="nucleotide sequence ID" value="NZ_VSRL01000450.1"/>
</dbReference>
<sequence>MASIEGFRVDREGVAELLRSPELAEHVKELAETVATLARARGLRVVNGDPLPIEVLDDPAPDRTAFTVAVRHPAGTGMEAKYGVLTRAAEAVGIEVHVMDPPPDVS</sequence>
<comment type="caution">
    <text evidence="1">The sequence shown here is derived from an EMBL/GenBank/DDBJ whole genome shotgun (WGS) entry which is preliminary data.</text>
</comment>
<evidence type="ECO:0000313" key="1">
    <source>
        <dbReference type="EMBL" id="NKE63885.1"/>
    </source>
</evidence>
<proteinExistence type="predicted"/>
<gene>
    <name evidence="1" type="ORF">FXN61_47190</name>
</gene>
<protein>
    <submittedName>
        <fullName evidence="1">Uncharacterized protein</fullName>
    </submittedName>
</protein>
<evidence type="ECO:0000313" key="2">
    <source>
        <dbReference type="Proteomes" id="UP001515943"/>
    </source>
</evidence>
<keyword evidence="2" id="KW-1185">Reference proteome</keyword>